<proteinExistence type="predicted"/>
<name>A0A9Q0GHA1_9ROSI</name>
<organism evidence="1 3">
    <name type="scientific">Turnera subulata</name>
    <dbReference type="NCBI Taxonomy" id="218843"/>
    <lineage>
        <taxon>Eukaryota</taxon>
        <taxon>Viridiplantae</taxon>
        <taxon>Streptophyta</taxon>
        <taxon>Embryophyta</taxon>
        <taxon>Tracheophyta</taxon>
        <taxon>Spermatophyta</taxon>
        <taxon>Magnoliopsida</taxon>
        <taxon>eudicotyledons</taxon>
        <taxon>Gunneridae</taxon>
        <taxon>Pentapetalae</taxon>
        <taxon>rosids</taxon>
        <taxon>fabids</taxon>
        <taxon>Malpighiales</taxon>
        <taxon>Passifloraceae</taxon>
        <taxon>Turnera</taxon>
    </lineage>
</organism>
<reference evidence="1" key="1">
    <citation type="submission" date="2022-02" db="EMBL/GenBank/DDBJ databases">
        <authorList>
            <person name="Henning P.M."/>
            <person name="McCubbin A.G."/>
            <person name="Shore J.S."/>
        </authorList>
    </citation>
    <scope>NUCLEOTIDE SEQUENCE</scope>
    <source>
        <strain evidence="1">F60SS</strain>
        <tissue evidence="1">Leaves</tissue>
    </source>
</reference>
<dbReference type="AlphaFoldDB" id="A0A9Q0GHA1"/>
<dbReference type="EMBL" id="JAKUCV010000465">
    <property type="protein sequence ID" value="KAJ4849863.1"/>
    <property type="molecule type" value="Genomic_DNA"/>
</dbReference>
<evidence type="ECO:0000313" key="3">
    <source>
        <dbReference type="Proteomes" id="UP001141552"/>
    </source>
</evidence>
<dbReference type="EMBL" id="JAKUCV010000878">
    <property type="protein sequence ID" value="KAJ4848544.1"/>
    <property type="molecule type" value="Genomic_DNA"/>
</dbReference>
<reference evidence="1" key="2">
    <citation type="journal article" date="2023" name="Plants (Basel)">
        <title>Annotation of the Turnera subulata (Passifloraceae) Draft Genome Reveals the S-Locus Evolved after the Divergence of Turneroideae from Passifloroideae in a Stepwise Manner.</title>
        <authorList>
            <person name="Henning P.M."/>
            <person name="Roalson E.H."/>
            <person name="Mir W."/>
            <person name="McCubbin A.G."/>
            <person name="Shore J.S."/>
        </authorList>
    </citation>
    <scope>NUCLEOTIDE SEQUENCE</scope>
    <source>
        <strain evidence="1">F60SS</strain>
    </source>
</reference>
<evidence type="ECO:0000313" key="2">
    <source>
        <dbReference type="EMBL" id="KAJ4849863.1"/>
    </source>
</evidence>
<dbReference type="OrthoDB" id="1750606at2759"/>
<comment type="caution">
    <text evidence="1">The sequence shown here is derived from an EMBL/GenBank/DDBJ whole genome shotgun (WGS) entry which is preliminary data.</text>
</comment>
<evidence type="ECO:0000313" key="1">
    <source>
        <dbReference type="EMBL" id="KAJ4848544.1"/>
    </source>
</evidence>
<protein>
    <recommendedName>
        <fullName evidence="4">DUF4283 domain-containing protein</fullName>
    </recommendedName>
</protein>
<accession>A0A9Q0GHA1</accession>
<dbReference type="Proteomes" id="UP001141552">
    <property type="component" value="Unassembled WGS sequence"/>
</dbReference>
<keyword evidence="3" id="KW-1185">Reference proteome</keyword>
<gene>
    <name evidence="1" type="ORF">Tsubulata_043838</name>
    <name evidence="2" type="ORF">Tsubulata_048307</name>
</gene>
<sequence length="138" mass="15569">MAASSSAGQIDKGKGIVIDPNDEEVVLLDDLNDAVVDPHFYLLARVHGSKHLKPRAFTNVMRGLWSPTKGEPWSFDKRLIVIKQVSGDDYFHNAILKDCPFWVPIYDVSISFQTEEYISLIISRLGRFCGFDERGPLD</sequence>
<evidence type="ECO:0008006" key="4">
    <source>
        <dbReference type="Google" id="ProtNLM"/>
    </source>
</evidence>